<gene>
    <name evidence="1" type="ORF">M6B38_227240</name>
</gene>
<accession>A0AAX6DTL2</accession>
<proteinExistence type="predicted"/>
<comment type="caution">
    <text evidence="1">The sequence shown here is derived from an EMBL/GenBank/DDBJ whole genome shotgun (WGS) entry which is preliminary data.</text>
</comment>
<protein>
    <submittedName>
        <fullName evidence="1">Uncharacterized protein</fullName>
    </submittedName>
</protein>
<dbReference type="AlphaFoldDB" id="A0AAX6DTL2"/>
<reference evidence="1" key="2">
    <citation type="submission" date="2023-04" db="EMBL/GenBank/DDBJ databases">
        <authorList>
            <person name="Bruccoleri R.E."/>
            <person name="Oakeley E.J."/>
            <person name="Faust A.-M."/>
            <person name="Dessus-Babus S."/>
            <person name="Altorfer M."/>
            <person name="Burckhardt D."/>
            <person name="Oertli M."/>
            <person name="Naumann U."/>
            <person name="Petersen F."/>
            <person name="Wong J."/>
        </authorList>
    </citation>
    <scope>NUCLEOTIDE SEQUENCE</scope>
    <source>
        <strain evidence="1">GSM-AAB239-AS_SAM_17_03QT</strain>
        <tissue evidence="1">Leaf</tissue>
    </source>
</reference>
<dbReference type="EMBL" id="JANAVB010042018">
    <property type="protein sequence ID" value="KAJ6795133.1"/>
    <property type="molecule type" value="Genomic_DNA"/>
</dbReference>
<keyword evidence="2" id="KW-1185">Reference proteome</keyword>
<organism evidence="1 2">
    <name type="scientific">Iris pallida</name>
    <name type="common">Sweet iris</name>
    <dbReference type="NCBI Taxonomy" id="29817"/>
    <lineage>
        <taxon>Eukaryota</taxon>
        <taxon>Viridiplantae</taxon>
        <taxon>Streptophyta</taxon>
        <taxon>Embryophyta</taxon>
        <taxon>Tracheophyta</taxon>
        <taxon>Spermatophyta</taxon>
        <taxon>Magnoliopsida</taxon>
        <taxon>Liliopsida</taxon>
        <taxon>Asparagales</taxon>
        <taxon>Iridaceae</taxon>
        <taxon>Iridoideae</taxon>
        <taxon>Irideae</taxon>
        <taxon>Iris</taxon>
    </lineage>
</organism>
<name>A0AAX6DTL2_IRIPA</name>
<sequence>MGLTGVRTVVAAVGAGLHCVGRRRSDRRSWRRVERLGVGGEAGSVGTASIRGAVVVATYEAALHGRGGRLQIPAA</sequence>
<reference evidence="1" key="1">
    <citation type="journal article" date="2023" name="GigaByte">
        <title>Genome assembly of the bearded iris, Iris pallida Lam.</title>
        <authorList>
            <person name="Bruccoleri R.E."/>
            <person name="Oakeley E.J."/>
            <person name="Faust A.M.E."/>
            <person name="Altorfer M."/>
            <person name="Dessus-Babus S."/>
            <person name="Burckhardt D."/>
            <person name="Oertli M."/>
            <person name="Naumann U."/>
            <person name="Petersen F."/>
            <person name="Wong J."/>
        </authorList>
    </citation>
    <scope>NUCLEOTIDE SEQUENCE</scope>
    <source>
        <strain evidence="1">GSM-AAB239-AS_SAM_17_03QT</strain>
    </source>
</reference>
<dbReference type="Proteomes" id="UP001140949">
    <property type="component" value="Unassembled WGS sequence"/>
</dbReference>
<evidence type="ECO:0000313" key="1">
    <source>
        <dbReference type="EMBL" id="KAJ6795133.1"/>
    </source>
</evidence>
<evidence type="ECO:0000313" key="2">
    <source>
        <dbReference type="Proteomes" id="UP001140949"/>
    </source>
</evidence>